<protein>
    <submittedName>
        <fullName evidence="2">Uncharacterized protein</fullName>
    </submittedName>
</protein>
<name>A0ABN7AZW4_9HEMI</name>
<keyword evidence="3" id="KW-1185">Reference proteome</keyword>
<accession>A0ABN7AZW4</accession>
<organism evidence="2 3">
    <name type="scientific">Nesidiocoris tenuis</name>
    <dbReference type="NCBI Taxonomy" id="355587"/>
    <lineage>
        <taxon>Eukaryota</taxon>
        <taxon>Metazoa</taxon>
        <taxon>Ecdysozoa</taxon>
        <taxon>Arthropoda</taxon>
        <taxon>Hexapoda</taxon>
        <taxon>Insecta</taxon>
        <taxon>Pterygota</taxon>
        <taxon>Neoptera</taxon>
        <taxon>Paraneoptera</taxon>
        <taxon>Hemiptera</taxon>
        <taxon>Heteroptera</taxon>
        <taxon>Panheteroptera</taxon>
        <taxon>Cimicomorpha</taxon>
        <taxon>Miridae</taxon>
        <taxon>Dicyphina</taxon>
        <taxon>Nesidiocoris</taxon>
    </lineage>
</organism>
<sequence>MFMWLLFVRGALGLRMSDILNAEYLPSTLMIEDAAADFDPDEAQIYSNVTTGGEIRDAFDTMQFHRSKMNEYLCRGYIADEIISRLEPKAESRLGIPKKNKYKNHRPHDYMMRDEGSSSYRDWLSRSTLLDDVYRHYDAVMDQDDMDPSGTEEIESGEVTGYAIQSAGASNTFSKSPTHFGQPVYDVGGSFGGGGYGGHGGFESHEPPPPDIYQEHHGGGEEHHYYYHDDDHGSKGLALKELFDLALTALAFLAFGLFIMHLIITCLLGYQQTTVVMSTITPTATGTGAAATREELPGGPAGRSFPDDNVLNEMAYRVLSSIDELKKIHGGPTKRGKQCFRYTLCQNNKYSRSLNGAKRLWLPIWSFGLSWLVGRLGEDRMSSLQASLLGLGNADCKAVYPSCEKSD</sequence>
<evidence type="ECO:0000313" key="3">
    <source>
        <dbReference type="Proteomes" id="UP001307889"/>
    </source>
</evidence>
<dbReference type="Proteomes" id="UP001307889">
    <property type="component" value="Chromosome 8"/>
</dbReference>
<dbReference type="EMBL" id="AP028916">
    <property type="protein sequence ID" value="BES97707.1"/>
    <property type="molecule type" value="Genomic_DNA"/>
</dbReference>
<keyword evidence="1" id="KW-0472">Membrane</keyword>
<keyword evidence="1" id="KW-1133">Transmembrane helix</keyword>
<gene>
    <name evidence="2" type="ORF">NTJ_10521</name>
</gene>
<keyword evidence="1" id="KW-0812">Transmembrane</keyword>
<evidence type="ECO:0000256" key="1">
    <source>
        <dbReference type="SAM" id="Phobius"/>
    </source>
</evidence>
<proteinExistence type="predicted"/>
<feature type="transmembrane region" description="Helical" evidence="1">
    <location>
        <begin position="245"/>
        <end position="270"/>
    </location>
</feature>
<reference evidence="2 3" key="1">
    <citation type="submission" date="2023-09" db="EMBL/GenBank/DDBJ databases">
        <title>Nesidiocoris tenuis whole genome shotgun sequence.</title>
        <authorList>
            <person name="Shibata T."/>
            <person name="Shimoda M."/>
            <person name="Kobayashi T."/>
            <person name="Uehara T."/>
        </authorList>
    </citation>
    <scope>NUCLEOTIDE SEQUENCE [LARGE SCALE GENOMIC DNA]</scope>
    <source>
        <strain evidence="2 3">Japan</strain>
    </source>
</reference>
<evidence type="ECO:0000313" key="2">
    <source>
        <dbReference type="EMBL" id="BES97707.1"/>
    </source>
</evidence>